<reference evidence="2 3" key="1">
    <citation type="submission" date="2015-02" db="EMBL/GenBank/DDBJ databases">
        <title>Draft genome sequences of ten Microbacterium spp. with emphasis on heavy metal contaminated environments.</title>
        <authorList>
            <person name="Corretto E."/>
        </authorList>
    </citation>
    <scope>NUCLEOTIDE SEQUENCE [LARGE SCALE GENOMIC DNA]</scope>
    <source>
        <strain evidence="2 3">DSM 8608</strain>
    </source>
</reference>
<evidence type="ECO:0008006" key="4">
    <source>
        <dbReference type="Google" id="ProtNLM"/>
    </source>
</evidence>
<keyword evidence="1" id="KW-1133">Transmembrane helix</keyword>
<dbReference type="Proteomes" id="UP000034098">
    <property type="component" value="Unassembled WGS sequence"/>
</dbReference>
<evidence type="ECO:0000313" key="3">
    <source>
        <dbReference type="Proteomes" id="UP000034098"/>
    </source>
</evidence>
<keyword evidence="3" id="KW-1185">Reference proteome</keyword>
<dbReference type="AlphaFoldDB" id="A0A0M2HDL7"/>
<evidence type="ECO:0000256" key="1">
    <source>
        <dbReference type="SAM" id="Phobius"/>
    </source>
</evidence>
<evidence type="ECO:0000313" key="2">
    <source>
        <dbReference type="EMBL" id="KJL42277.1"/>
    </source>
</evidence>
<accession>A0A0M2HDL7</accession>
<feature type="transmembrane region" description="Helical" evidence="1">
    <location>
        <begin position="57"/>
        <end position="77"/>
    </location>
</feature>
<keyword evidence="1" id="KW-0472">Membrane</keyword>
<organism evidence="2 3">
    <name type="scientific">Microbacterium trichothecenolyticum</name>
    <name type="common">Aureobacterium trichothecenolyticum</name>
    <dbReference type="NCBI Taxonomy" id="69370"/>
    <lineage>
        <taxon>Bacteria</taxon>
        <taxon>Bacillati</taxon>
        <taxon>Actinomycetota</taxon>
        <taxon>Actinomycetes</taxon>
        <taxon>Micrococcales</taxon>
        <taxon>Microbacteriaceae</taxon>
        <taxon>Microbacterium</taxon>
    </lineage>
</organism>
<dbReference type="OrthoDB" id="3177957at2"/>
<dbReference type="EMBL" id="JYJA01000035">
    <property type="protein sequence ID" value="KJL42277.1"/>
    <property type="molecule type" value="Genomic_DNA"/>
</dbReference>
<protein>
    <recommendedName>
        <fullName evidence="4">Major Facilitator Superfamily protein</fullName>
    </recommendedName>
</protein>
<sequence>MLFIYFAGAVGLVIPHARAHERAEVFSAIYVVNHLAFGVPAIAAGFPIAPLGLNTAVVSYASVIVLVAAVGVFVRAVPAQSASSRRR</sequence>
<comment type="caution">
    <text evidence="2">The sequence shown here is derived from an EMBL/GenBank/DDBJ whole genome shotgun (WGS) entry which is preliminary data.</text>
</comment>
<dbReference type="RefSeq" id="WP_045299446.1">
    <property type="nucleotide sequence ID" value="NZ_JYJA01000035.1"/>
</dbReference>
<keyword evidence="1" id="KW-0812">Transmembrane</keyword>
<proteinExistence type="predicted"/>
<gene>
    <name evidence="2" type="ORF">RS82_02293</name>
</gene>
<dbReference type="PATRIC" id="fig|69370.6.peg.2329"/>
<name>A0A0M2HDL7_MICTR</name>